<name>A0AAV5LNE1_9ROSI</name>
<protein>
    <recommendedName>
        <fullName evidence="1">Bet v I/Major latex protein domain-containing protein</fullName>
    </recommendedName>
</protein>
<dbReference type="InterPro" id="IPR023393">
    <property type="entry name" value="START-like_dom_sf"/>
</dbReference>
<comment type="caution">
    <text evidence="2">The sequence shown here is derived from an EMBL/GenBank/DDBJ whole genome shotgun (WGS) entry which is preliminary data.</text>
</comment>
<dbReference type="Gene3D" id="3.30.530.20">
    <property type="match status" value="1"/>
</dbReference>
<gene>
    <name evidence="2" type="ORF">SLEP1_g46514</name>
</gene>
<dbReference type="SMART" id="SM01037">
    <property type="entry name" value="Bet_v_1"/>
    <property type="match status" value="1"/>
</dbReference>
<organism evidence="2 3">
    <name type="scientific">Rubroshorea leprosula</name>
    <dbReference type="NCBI Taxonomy" id="152421"/>
    <lineage>
        <taxon>Eukaryota</taxon>
        <taxon>Viridiplantae</taxon>
        <taxon>Streptophyta</taxon>
        <taxon>Embryophyta</taxon>
        <taxon>Tracheophyta</taxon>
        <taxon>Spermatophyta</taxon>
        <taxon>Magnoliopsida</taxon>
        <taxon>eudicotyledons</taxon>
        <taxon>Gunneridae</taxon>
        <taxon>Pentapetalae</taxon>
        <taxon>rosids</taxon>
        <taxon>malvids</taxon>
        <taxon>Malvales</taxon>
        <taxon>Dipterocarpaceae</taxon>
        <taxon>Rubroshorea</taxon>
    </lineage>
</organism>
<proteinExistence type="predicted"/>
<dbReference type="InterPro" id="IPR000916">
    <property type="entry name" value="Bet_v_I/MLP"/>
</dbReference>
<dbReference type="EMBL" id="BPVZ01000129">
    <property type="protein sequence ID" value="GKV38625.1"/>
    <property type="molecule type" value="Genomic_DNA"/>
</dbReference>
<sequence>MSQVSLHGKLKYDVEYKTPADQVYEFWSCNFKDIPKACSKIIHSIELLQGCWGKEGSIHVMTYSLVEAMDCKKKYMSLKVIGGNLLDHYRSIKFILEQVTPKGDGASMACWTMEYEKLNENVPDPIALRDAGVNTNKAIAAYLSQA</sequence>
<dbReference type="Proteomes" id="UP001054252">
    <property type="component" value="Unassembled WGS sequence"/>
</dbReference>
<dbReference type="InterPro" id="IPR051761">
    <property type="entry name" value="MLP-like_ligand-binding"/>
</dbReference>
<keyword evidence="3" id="KW-1185">Reference proteome</keyword>
<accession>A0AAV5LNE1</accession>
<dbReference type="Pfam" id="PF00407">
    <property type="entry name" value="Bet_v_1"/>
    <property type="match status" value="1"/>
</dbReference>
<dbReference type="AlphaFoldDB" id="A0AAV5LNE1"/>
<feature type="domain" description="Bet v I/Major latex protein" evidence="1">
    <location>
        <begin position="5"/>
        <end position="146"/>
    </location>
</feature>
<evidence type="ECO:0000259" key="1">
    <source>
        <dbReference type="SMART" id="SM01037"/>
    </source>
</evidence>
<dbReference type="GO" id="GO:0006952">
    <property type="term" value="P:defense response"/>
    <property type="evidence" value="ECO:0007669"/>
    <property type="project" value="InterPro"/>
</dbReference>
<evidence type="ECO:0000313" key="3">
    <source>
        <dbReference type="Proteomes" id="UP001054252"/>
    </source>
</evidence>
<dbReference type="CDD" id="cd07816">
    <property type="entry name" value="Bet_v1-like"/>
    <property type="match status" value="1"/>
</dbReference>
<dbReference type="PANTHER" id="PTHR31907">
    <property type="entry name" value="MLP-LIKE PROTEIN 423"/>
    <property type="match status" value="1"/>
</dbReference>
<dbReference type="SUPFAM" id="SSF55961">
    <property type="entry name" value="Bet v1-like"/>
    <property type="match status" value="1"/>
</dbReference>
<reference evidence="2 3" key="1">
    <citation type="journal article" date="2021" name="Commun. Biol.">
        <title>The genome of Shorea leprosula (Dipterocarpaceae) highlights the ecological relevance of drought in aseasonal tropical rainforests.</title>
        <authorList>
            <person name="Ng K.K.S."/>
            <person name="Kobayashi M.J."/>
            <person name="Fawcett J.A."/>
            <person name="Hatakeyama M."/>
            <person name="Paape T."/>
            <person name="Ng C.H."/>
            <person name="Ang C.C."/>
            <person name="Tnah L.H."/>
            <person name="Lee C.T."/>
            <person name="Nishiyama T."/>
            <person name="Sese J."/>
            <person name="O'Brien M.J."/>
            <person name="Copetti D."/>
            <person name="Mohd Noor M.I."/>
            <person name="Ong R.C."/>
            <person name="Putra M."/>
            <person name="Sireger I.Z."/>
            <person name="Indrioko S."/>
            <person name="Kosugi Y."/>
            <person name="Izuno A."/>
            <person name="Isagi Y."/>
            <person name="Lee S.L."/>
            <person name="Shimizu K.K."/>
        </authorList>
    </citation>
    <scope>NUCLEOTIDE SEQUENCE [LARGE SCALE GENOMIC DNA]</scope>
    <source>
        <strain evidence="2">214</strain>
    </source>
</reference>
<evidence type="ECO:0000313" key="2">
    <source>
        <dbReference type="EMBL" id="GKV38625.1"/>
    </source>
</evidence>